<keyword evidence="3" id="KW-1185">Reference proteome</keyword>
<feature type="region of interest" description="Disordered" evidence="1">
    <location>
        <begin position="146"/>
        <end position="168"/>
    </location>
</feature>
<protein>
    <submittedName>
        <fullName evidence="2">Uncharacterized protein</fullName>
    </submittedName>
</protein>
<accession>A0A812RSW8</accession>
<dbReference type="EMBL" id="CAJNDS010002367">
    <property type="protein sequence ID" value="CAE7451290.1"/>
    <property type="molecule type" value="Genomic_DNA"/>
</dbReference>
<evidence type="ECO:0000256" key="1">
    <source>
        <dbReference type="SAM" id="MobiDB-lite"/>
    </source>
</evidence>
<name>A0A812RSW8_9DINO</name>
<gene>
    <name evidence="2" type="ORF">SNAT2548_LOCUS24704</name>
</gene>
<proteinExistence type="predicted"/>
<reference evidence="2" key="1">
    <citation type="submission" date="2021-02" db="EMBL/GenBank/DDBJ databases">
        <authorList>
            <person name="Dougan E. K."/>
            <person name="Rhodes N."/>
            <person name="Thang M."/>
            <person name="Chan C."/>
        </authorList>
    </citation>
    <scope>NUCLEOTIDE SEQUENCE</scope>
</reference>
<evidence type="ECO:0000313" key="3">
    <source>
        <dbReference type="Proteomes" id="UP000604046"/>
    </source>
</evidence>
<dbReference type="Proteomes" id="UP000604046">
    <property type="component" value="Unassembled WGS sequence"/>
</dbReference>
<dbReference type="OrthoDB" id="10406302at2759"/>
<sequence length="207" mass="22412">MPDPTSVAWGLCEASADLTHEVLVASPAFTDEDPSQTRASATAGEIQSGNSEKNVVMSVDLDQPVVLLTFARRNGESEVLKFTSRPLFFRIARSHPYSVTDIAEGFGSSTLQTGWVLTHVNGEKMSVNWHQASLLLRSAIQGLPQTSRSDLKEPAPSKVSQKFGRSLPSAKTSNQAAIFMAWVPPAGSVEHSIMHYQSSLLQTMRAA</sequence>
<dbReference type="AlphaFoldDB" id="A0A812RSW8"/>
<organism evidence="2 3">
    <name type="scientific">Symbiodinium natans</name>
    <dbReference type="NCBI Taxonomy" id="878477"/>
    <lineage>
        <taxon>Eukaryota</taxon>
        <taxon>Sar</taxon>
        <taxon>Alveolata</taxon>
        <taxon>Dinophyceae</taxon>
        <taxon>Suessiales</taxon>
        <taxon>Symbiodiniaceae</taxon>
        <taxon>Symbiodinium</taxon>
    </lineage>
</organism>
<evidence type="ECO:0000313" key="2">
    <source>
        <dbReference type="EMBL" id="CAE7451290.1"/>
    </source>
</evidence>
<comment type="caution">
    <text evidence="2">The sequence shown here is derived from an EMBL/GenBank/DDBJ whole genome shotgun (WGS) entry which is preliminary data.</text>
</comment>